<feature type="transmembrane region" description="Helical" evidence="1">
    <location>
        <begin position="250"/>
        <end position="280"/>
    </location>
</feature>
<dbReference type="STRING" id="44009.RV01_GL002249"/>
<feature type="transmembrane region" description="Helical" evidence="1">
    <location>
        <begin position="199"/>
        <end position="215"/>
    </location>
</feature>
<proteinExistence type="predicted"/>
<feature type="transmembrane region" description="Helical" evidence="1">
    <location>
        <begin position="81"/>
        <end position="103"/>
    </location>
</feature>
<reference evidence="2 3" key="1">
    <citation type="submission" date="2013-03" db="EMBL/GenBank/DDBJ databases">
        <title>The Genome Sequence of Enterococcus dispar ATCC_51266 (Illumina only assembly).</title>
        <authorList>
            <consortium name="The Broad Institute Genomics Platform"/>
            <consortium name="The Broad Institute Genome Sequencing Center for Infectious Disease"/>
            <person name="Earl A."/>
            <person name="Russ C."/>
            <person name="Gilmore M."/>
            <person name="Surin D."/>
            <person name="Walker B."/>
            <person name="Young S."/>
            <person name="Zeng Q."/>
            <person name="Gargeya S."/>
            <person name="Fitzgerald M."/>
            <person name="Haas B."/>
            <person name="Abouelleil A."/>
            <person name="Allen A.W."/>
            <person name="Alvarado L."/>
            <person name="Arachchi H.M."/>
            <person name="Berlin A.M."/>
            <person name="Chapman S.B."/>
            <person name="Gainer-Dewar J."/>
            <person name="Goldberg J."/>
            <person name="Griggs A."/>
            <person name="Gujja S."/>
            <person name="Hansen M."/>
            <person name="Howarth C."/>
            <person name="Imamovic A."/>
            <person name="Ireland A."/>
            <person name="Larimer J."/>
            <person name="McCowan C."/>
            <person name="Murphy C."/>
            <person name="Pearson M."/>
            <person name="Poon T.W."/>
            <person name="Priest M."/>
            <person name="Roberts A."/>
            <person name="Saif S."/>
            <person name="Shea T."/>
            <person name="Sisk P."/>
            <person name="Sykes S."/>
            <person name="Wortman J."/>
            <person name="Nusbaum C."/>
            <person name="Birren B."/>
        </authorList>
    </citation>
    <scope>NUCLEOTIDE SEQUENCE [LARGE SCALE GENOMIC DNA]</scope>
    <source>
        <strain evidence="2 3">ATCC 51266</strain>
    </source>
</reference>
<keyword evidence="1" id="KW-0812">Transmembrane</keyword>
<dbReference type="EMBL" id="AHYR01000005">
    <property type="protein sequence ID" value="EOT41046.1"/>
    <property type="molecule type" value="Genomic_DNA"/>
</dbReference>
<dbReference type="Proteomes" id="UP000014127">
    <property type="component" value="Unassembled WGS sequence"/>
</dbReference>
<evidence type="ECO:0008006" key="4">
    <source>
        <dbReference type="Google" id="ProtNLM"/>
    </source>
</evidence>
<protein>
    <recommendedName>
        <fullName evidence="4">Glycosyltransferase RgtA/B/C/D-like domain-containing protein</fullName>
    </recommendedName>
</protein>
<feature type="transmembrane region" description="Helical" evidence="1">
    <location>
        <begin position="292"/>
        <end position="314"/>
    </location>
</feature>
<feature type="transmembrane region" description="Helical" evidence="1">
    <location>
        <begin position="12"/>
        <end position="35"/>
    </location>
</feature>
<keyword evidence="1" id="KW-0472">Membrane</keyword>
<dbReference type="OrthoDB" id="5695313at2"/>
<feature type="transmembrane region" description="Helical" evidence="1">
    <location>
        <begin position="221"/>
        <end position="238"/>
    </location>
</feature>
<sequence>MNKGKFESYIMNIFQMIFLLAIIWIIILNIGFNLFNMPSVLFLQVLALVLIGYVISSYLKINIKHKKGRKKRNFTKCKLKIVNKLMLFALFLLIFFIIASIGLSLRVGLENWDFATVYTSAFEYAKTGNLTRVDYFGNYPNNDFIFFIVYNLCKLMFLFHPSVGVEDGYKFMIIINSLIITISIFMIGKTAKREWKLKNMFLPLFLLTTMFPILFFSEFLYTDTLGLFFISTICYLVSRYKSDYKKISILFCIAIFCALGYKIKAFAIIIFVALIISIIVKKISEKNFLIKTGLTLGASFFSILILMNLFFSWFMPITNSEREKFEIPLAHWVAMGLNTKTNGGFFIDDLIKTRSIDGYKEKEKNSKTVIKERVRSFGKQDLFQFLFVKKMSRTWTSGDMFTDLYALWGTKNNSGFLQKKMKDKSFERYFQFIWGMFLIIVLISGFFIPKGNIFEWTMQISIIGLIIFLTLWETNPRYLYCFIPVFYHTFFNSIMRIRESILSRNLNILN</sequence>
<keyword evidence="3" id="KW-1185">Reference proteome</keyword>
<evidence type="ECO:0000313" key="2">
    <source>
        <dbReference type="EMBL" id="EOT41046.1"/>
    </source>
</evidence>
<name>S0KPC3_9ENTE</name>
<organism evidence="2 3">
    <name type="scientific">Enterococcus dispar ATCC 51266</name>
    <dbReference type="NCBI Taxonomy" id="1139219"/>
    <lineage>
        <taxon>Bacteria</taxon>
        <taxon>Bacillati</taxon>
        <taxon>Bacillota</taxon>
        <taxon>Bacilli</taxon>
        <taxon>Lactobacillales</taxon>
        <taxon>Enterococcaceae</taxon>
        <taxon>Enterococcus</taxon>
    </lineage>
</organism>
<feature type="transmembrane region" description="Helical" evidence="1">
    <location>
        <begin position="429"/>
        <end position="447"/>
    </location>
</feature>
<dbReference type="eggNOG" id="COG1807">
    <property type="taxonomic scope" value="Bacteria"/>
</dbReference>
<dbReference type="PATRIC" id="fig|1139219.3.peg.1174"/>
<gene>
    <name evidence="2" type="ORF">OMK_01214</name>
</gene>
<comment type="caution">
    <text evidence="2">The sequence shown here is derived from an EMBL/GenBank/DDBJ whole genome shotgun (WGS) entry which is preliminary data.</text>
</comment>
<evidence type="ECO:0000313" key="3">
    <source>
        <dbReference type="Proteomes" id="UP000014127"/>
    </source>
</evidence>
<dbReference type="RefSeq" id="WP_016172392.1">
    <property type="nucleotide sequence ID" value="NZ_ASWK01000001.1"/>
</dbReference>
<feature type="transmembrane region" description="Helical" evidence="1">
    <location>
        <begin position="168"/>
        <end position="187"/>
    </location>
</feature>
<feature type="transmembrane region" description="Helical" evidence="1">
    <location>
        <begin position="453"/>
        <end position="472"/>
    </location>
</feature>
<accession>S0KPC3</accession>
<feature type="transmembrane region" description="Helical" evidence="1">
    <location>
        <begin position="41"/>
        <end position="61"/>
    </location>
</feature>
<keyword evidence="1" id="KW-1133">Transmembrane helix</keyword>
<dbReference type="HOGENOM" id="CLU_024626_1_1_9"/>
<evidence type="ECO:0000256" key="1">
    <source>
        <dbReference type="SAM" id="Phobius"/>
    </source>
</evidence>
<dbReference type="AlphaFoldDB" id="S0KPC3"/>